<dbReference type="InterPro" id="IPR002347">
    <property type="entry name" value="SDR_fam"/>
</dbReference>
<dbReference type="PRINTS" id="PR00081">
    <property type="entry name" value="GDHRDH"/>
</dbReference>
<keyword evidence="6" id="KW-1185">Reference proteome</keyword>
<evidence type="ECO:0000256" key="1">
    <source>
        <dbReference type="ARBA" id="ARBA00006484"/>
    </source>
</evidence>
<gene>
    <name evidence="5" type="ORF">SLS62_011248</name>
</gene>
<dbReference type="AlphaFoldDB" id="A0AAN9YES0"/>
<comment type="caution">
    <text evidence="5">The sequence shown here is derived from an EMBL/GenBank/DDBJ whole genome shotgun (WGS) entry which is preliminary data.</text>
</comment>
<reference evidence="5 6" key="1">
    <citation type="submission" date="2024-02" db="EMBL/GenBank/DDBJ databases">
        <title>De novo assembly and annotation of 12 fungi associated with fruit tree decline syndrome in Ontario, Canada.</title>
        <authorList>
            <person name="Sulman M."/>
            <person name="Ellouze W."/>
            <person name="Ilyukhin E."/>
        </authorList>
    </citation>
    <scope>NUCLEOTIDE SEQUENCE [LARGE SCALE GENOMIC DNA]</scope>
    <source>
        <strain evidence="5 6">M11/M66-122</strain>
    </source>
</reference>
<dbReference type="SUPFAM" id="SSF51735">
    <property type="entry name" value="NAD(P)-binding Rossmann-fold domains"/>
    <property type="match status" value="1"/>
</dbReference>
<dbReference type="InterPro" id="IPR036291">
    <property type="entry name" value="NAD(P)-bd_dom_sf"/>
</dbReference>
<name>A0AAN9YES0_9PEZI</name>
<dbReference type="PANTHER" id="PTHR43180:SF80">
    <property type="entry name" value="NAD(P)-BINDING PROTEIN"/>
    <property type="match status" value="1"/>
</dbReference>
<dbReference type="PRINTS" id="PR00080">
    <property type="entry name" value="SDRFAMILY"/>
</dbReference>
<sequence length="323" mass="34633">MAALSISIDDIPDLSGKTAIVTGGSSGIGLAAAEILLAHNAQVFVFDVQPPPENLEPKGGRTFIYVHTDLSSWSSLVEAFRTVTQEHNASVDIAISSAGVSEDGSYLRNCLRPAPKNSAEWSALAADGPPRHRTIEVNLQGTLDFVSLAARVMKDQPDGGSIVIITSATGYLPEQGIPVYSATKGALINLIRALRTTLPRLNVAISGVAPSATKSAMLMQALAMLNPDDPALKTEMPVSEPEHVGLAAVYAATARQDRRVEEYGRDTEAADIGGGRWNGRIIHTMGDTFTEVEGPLIETRSQWWGEKNTELSMMQQRVTDSRR</sequence>
<dbReference type="PROSITE" id="PS00061">
    <property type="entry name" value="ADH_SHORT"/>
    <property type="match status" value="1"/>
</dbReference>
<keyword evidence="2" id="KW-0521">NADP</keyword>
<dbReference type="Proteomes" id="UP001320420">
    <property type="component" value="Unassembled WGS sequence"/>
</dbReference>
<organism evidence="5 6">
    <name type="scientific">Diatrype stigma</name>
    <dbReference type="NCBI Taxonomy" id="117547"/>
    <lineage>
        <taxon>Eukaryota</taxon>
        <taxon>Fungi</taxon>
        <taxon>Dikarya</taxon>
        <taxon>Ascomycota</taxon>
        <taxon>Pezizomycotina</taxon>
        <taxon>Sordariomycetes</taxon>
        <taxon>Xylariomycetidae</taxon>
        <taxon>Xylariales</taxon>
        <taxon>Diatrypaceae</taxon>
        <taxon>Diatrype</taxon>
    </lineage>
</organism>
<dbReference type="Pfam" id="PF00106">
    <property type="entry name" value="adh_short"/>
    <property type="match status" value="1"/>
</dbReference>
<accession>A0AAN9YES0</accession>
<dbReference type="PANTHER" id="PTHR43180">
    <property type="entry name" value="3-OXOACYL-(ACYL-CARRIER-PROTEIN) REDUCTASE (AFU_ORTHOLOGUE AFUA_6G11210)"/>
    <property type="match status" value="1"/>
</dbReference>
<evidence type="ECO:0000256" key="4">
    <source>
        <dbReference type="RuleBase" id="RU000363"/>
    </source>
</evidence>
<dbReference type="InterPro" id="IPR020904">
    <property type="entry name" value="Sc_DH/Rdtase_CS"/>
</dbReference>
<protein>
    <submittedName>
        <fullName evidence="5">Uncharacterized protein</fullName>
    </submittedName>
</protein>
<comment type="similarity">
    <text evidence="1 4">Belongs to the short-chain dehydrogenases/reductases (SDR) family.</text>
</comment>
<keyword evidence="3" id="KW-0560">Oxidoreductase</keyword>
<evidence type="ECO:0000256" key="2">
    <source>
        <dbReference type="ARBA" id="ARBA00022857"/>
    </source>
</evidence>
<dbReference type="Gene3D" id="3.40.50.720">
    <property type="entry name" value="NAD(P)-binding Rossmann-like Domain"/>
    <property type="match status" value="1"/>
</dbReference>
<dbReference type="EMBL" id="JAKJXP020000181">
    <property type="protein sequence ID" value="KAK7739619.1"/>
    <property type="molecule type" value="Genomic_DNA"/>
</dbReference>
<dbReference type="GO" id="GO:0016491">
    <property type="term" value="F:oxidoreductase activity"/>
    <property type="evidence" value="ECO:0007669"/>
    <property type="project" value="UniProtKB-KW"/>
</dbReference>
<evidence type="ECO:0000313" key="6">
    <source>
        <dbReference type="Proteomes" id="UP001320420"/>
    </source>
</evidence>
<evidence type="ECO:0000313" key="5">
    <source>
        <dbReference type="EMBL" id="KAK7739619.1"/>
    </source>
</evidence>
<proteinExistence type="inferred from homology"/>
<evidence type="ECO:0000256" key="3">
    <source>
        <dbReference type="ARBA" id="ARBA00023002"/>
    </source>
</evidence>